<feature type="transmembrane region" description="Helical" evidence="1">
    <location>
        <begin position="32"/>
        <end position="50"/>
    </location>
</feature>
<dbReference type="Proteomes" id="UP000779508">
    <property type="component" value="Unassembled WGS sequence"/>
</dbReference>
<sequence>MLTKMLWFLAFASTGTGLLVLSLLNINNTIDQIILLLIGFLFFIGLTGHFRELHGRRK</sequence>
<keyword evidence="1" id="KW-0812">Transmembrane</keyword>
<evidence type="ECO:0000313" key="2">
    <source>
        <dbReference type="EMBL" id="MBU5674962.1"/>
    </source>
</evidence>
<accession>A0ABS6FXK3</accession>
<dbReference type="RefSeq" id="WP_216414475.1">
    <property type="nucleotide sequence ID" value="NZ_JAHLQK010000001.1"/>
</dbReference>
<evidence type="ECO:0008006" key="4">
    <source>
        <dbReference type="Google" id="ProtNLM"/>
    </source>
</evidence>
<protein>
    <recommendedName>
        <fullName evidence="4">DUF1328 domain-containing protein</fullName>
    </recommendedName>
</protein>
<organism evidence="2 3">
    <name type="scientific">Alkaliphilus flagellatus</name>
    <dbReference type="NCBI Taxonomy" id="2841507"/>
    <lineage>
        <taxon>Bacteria</taxon>
        <taxon>Bacillati</taxon>
        <taxon>Bacillota</taxon>
        <taxon>Clostridia</taxon>
        <taxon>Peptostreptococcales</taxon>
        <taxon>Natronincolaceae</taxon>
        <taxon>Alkaliphilus</taxon>
    </lineage>
</organism>
<reference evidence="2 3" key="1">
    <citation type="submission" date="2021-06" db="EMBL/GenBank/DDBJ databases">
        <authorList>
            <person name="Sun Q."/>
            <person name="Li D."/>
        </authorList>
    </citation>
    <scope>NUCLEOTIDE SEQUENCE [LARGE SCALE GENOMIC DNA]</scope>
    <source>
        <strain evidence="2 3">MSJ-5</strain>
    </source>
</reference>
<evidence type="ECO:0000256" key="1">
    <source>
        <dbReference type="SAM" id="Phobius"/>
    </source>
</evidence>
<dbReference type="EMBL" id="JAHLQK010000001">
    <property type="protein sequence ID" value="MBU5674962.1"/>
    <property type="molecule type" value="Genomic_DNA"/>
</dbReference>
<comment type="caution">
    <text evidence="2">The sequence shown here is derived from an EMBL/GenBank/DDBJ whole genome shotgun (WGS) entry which is preliminary data.</text>
</comment>
<proteinExistence type="predicted"/>
<evidence type="ECO:0000313" key="3">
    <source>
        <dbReference type="Proteomes" id="UP000779508"/>
    </source>
</evidence>
<keyword evidence="3" id="KW-1185">Reference proteome</keyword>
<keyword evidence="1" id="KW-0472">Membrane</keyword>
<name>A0ABS6FXK3_9FIRM</name>
<gene>
    <name evidence="2" type="ORF">KQI88_00845</name>
</gene>
<keyword evidence="1" id="KW-1133">Transmembrane helix</keyword>